<dbReference type="SUPFAM" id="SSF56300">
    <property type="entry name" value="Metallo-dependent phosphatases"/>
    <property type="match status" value="1"/>
</dbReference>
<reference evidence="3" key="1">
    <citation type="submission" date="2020-02" db="EMBL/GenBank/DDBJ databases">
        <authorList>
            <person name="Meier V. D."/>
        </authorList>
    </citation>
    <scope>NUCLEOTIDE SEQUENCE</scope>
    <source>
        <strain evidence="3">AVDCRST_MAG05</strain>
    </source>
</reference>
<dbReference type="InterPro" id="IPR032093">
    <property type="entry name" value="PhoD_N"/>
</dbReference>
<dbReference type="InterPro" id="IPR052900">
    <property type="entry name" value="Phospholipid_Metab_Enz"/>
</dbReference>
<evidence type="ECO:0000259" key="1">
    <source>
        <dbReference type="Pfam" id="PF09423"/>
    </source>
</evidence>
<name>A0A6J4RDJ8_9ACTN</name>
<dbReference type="InterPro" id="IPR018946">
    <property type="entry name" value="PhoD-like_MPP"/>
</dbReference>
<dbReference type="PANTHER" id="PTHR43606:SF2">
    <property type="entry name" value="ALKALINE PHOSPHATASE FAMILY PROTEIN (AFU_ORTHOLOGUE AFUA_5G03860)"/>
    <property type="match status" value="1"/>
</dbReference>
<dbReference type="InterPro" id="IPR038607">
    <property type="entry name" value="PhoD-like_sf"/>
</dbReference>
<dbReference type="NCBIfam" id="TIGR01409">
    <property type="entry name" value="TAT_signal_seq"/>
    <property type="match status" value="1"/>
</dbReference>
<dbReference type="InterPro" id="IPR006311">
    <property type="entry name" value="TAT_signal"/>
</dbReference>
<dbReference type="PANTHER" id="PTHR43606">
    <property type="entry name" value="PHOSPHATASE, PUTATIVE (AFU_ORTHOLOGUE AFUA_6G08710)-RELATED"/>
    <property type="match status" value="1"/>
</dbReference>
<evidence type="ECO:0000259" key="2">
    <source>
        <dbReference type="Pfam" id="PF16655"/>
    </source>
</evidence>
<dbReference type="Gene3D" id="2.60.40.380">
    <property type="entry name" value="Purple acid phosphatase-like, N-terminal"/>
    <property type="match status" value="1"/>
</dbReference>
<dbReference type="EMBL" id="CADCVM010000065">
    <property type="protein sequence ID" value="CAA9471092.1"/>
    <property type="molecule type" value="Genomic_DNA"/>
</dbReference>
<proteinExistence type="predicted"/>
<dbReference type="CDD" id="cd07389">
    <property type="entry name" value="MPP_PhoD"/>
    <property type="match status" value="1"/>
</dbReference>
<dbReference type="AlphaFoldDB" id="A0A6J4RDJ8"/>
<dbReference type="Pfam" id="PF16655">
    <property type="entry name" value="PhoD_N"/>
    <property type="match status" value="1"/>
</dbReference>
<feature type="domain" description="Phospholipase D N-terminal" evidence="2">
    <location>
        <begin position="64"/>
        <end position="162"/>
    </location>
</feature>
<sequence length="428" mass="48144">MGEGSGRTRYHLSRRDFLRYSLAAGAVAWAGSQVPRGLIGAAEAEELFGAADFDPPNLKFFPQSVASGDPAPEGIVLWTRALPAPRDRGGSVRVGYRIALDDERSDTDAFLSPLLSGVAQTSRARDFTVKVQVRNERLRPGTKYRYRFYVDGKRSRSGRFKTLPEPGADVASTRFGYISCQDYTNGYYTALYHLEREDDLDFIVHLGDYIYETVAEDNFQGGGPEERQIDPARLGSGTNGEADTLADYRFLYKKYKTDPNLQALHEKHAFITIWDDHEFANDGYRSFAPDSADSPRRADAARRSAANRAWAEFTPAGVPYNAERGPLEEIKIYRTFDVGNLMSLVLTDERLYRDGPPCGFDTFDRVFTPGCGDEEAEGRTMLGGTQKEWFLDEIIGSNRLWKIWGNKTVRVPRHKDTRLRLPCRLGRG</sequence>
<evidence type="ECO:0008006" key="4">
    <source>
        <dbReference type="Google" id="ProtNLM"/>
    </source>
</evidence>
<organism evidence="3">
    <name type="scientific">uncultured Rubrobacteraceae bacterium</name>
    <dbReference type="NCBI Taxonomy" id="349277"/>
    <lineage>
        <taxon>Bacteria</taxon>
        <taxon>Bacillati</taxon>
        <taxon>Actinomycetota</taxon>
        <taxon>Rubrobacteria</taxon>
        <taxon>Rubrobacterales</taxon>
        <taxon>Rubrobacteraceae</taxon>
        <taxon>environmental samples</taxon>
    </lineage>
</organism>
<protein>
    <recommendedName>
        <fullName evidence="4">Phosphodiesterase/alkaline phosphatase D</fullName>
    </recommendedName>
</protein>
<gene>
    <name evidence="3" type="ORF">AVDCRST_MAG05-562</name>
</gene>
<dbReference type="PROSITE" id="PS51318">
    <property type="entry name" value="TAT"/>
    <property type="match status" value="1"/>
</dbReference>
<dbReference type="InterPro" id="IPR019546">
    <property type="entry name" value="TAT_signal_bac_arc"/>
</dbReference>
<accession>A0A6J4RDJ8</accession>
<feature type="domain" description="PhoD-like phosphatase metallophosphatase" evidence="1">
    <location>
        <begin position="175"/>
        <end position="409"/>
    </location>
</feature>
<dbReference type="Gene3D" id="3.60.21.70">
    <property type="entry name" value="PhoD-like phosphatase"/>
    <property type="match status" value="1"/>
</dbReference>
<dbReference type="InterPro" id="IPR029052">
    <property type="entry name" value="Metallo-depent_PP-like"/>
</dbReference>
<evidence type="ECO:0000313" key="3">
    <source>
        <dbReference type="EMBL" id="CAA9471092.1"/>
    </source>
</evidence>
<dbReference type="Pfam" id="PF09423">
    <property type="entry name" value="PhoD"/>
    <property type="match status" value="1"/>
</dbReference>